<dbReference type="InterPro" id="IPR009051">
    <property type="entry name" value="Helical_ferredxn"/>
</dbReference>
<dbReference type="Proteomes" id="UP000054422">
    <property type="component" value="Unassembled WGS sequence"/>
</dbReference>
<keyword evidence="6" id="KW-1185">Reference proteome</keyword>
<dbReference type="PROSITE" id="PS00198">
    <property type="entry name" value="4FE4S_FER_1"/>
    <property type="match status" value="1"/>
</dbReference>
<dbReference type="PROSITE" id="PS51379">
    <property type="entry name" value="4FE4S_FER_2"/>
    <property type="match status" value="2"/>
</dbReference>
<accession>A0A0A2SUG1</accession>
<dbReference type="GO" id="GO:0051536">
    <property type="term" value="F:iron-sulfur cluster binding"/>
    <property type="evidence" value="ECO:0007669"/>
    <property type="project" value="UniProtKB-KW"/>
</dbReference>
<evidence type="ECO:0000256" key="3">
    <source>
        <dbReference type="ARBA" id="ARBA00023014"/>
    </source>
</evidence>
<keyword evidence="3" id="KW-0411">Iron-sulfur</keyword>
<dbReference type="InterPro" id="IPR017900">
    <property type="entry name" value="4Fe4S_Fe_S_CS"/>
</dbReference>
<dbReference type="EMBL" id="JNCF01000019">
    <property type="protein sequence ID" value="KGP63351.1"/>
    <property type="molecule type" value="Genomic_DNA"/>
</dbReference>
<feature type="domain" description="4Fe-4S ferredoxin-type" evidence="4">
    <location>
        <begin position="254"/>
        <end position="286"/>
    </location>
</feature>
<evidence type="ECO:0000313" key="6">
    <source>
        <dbReference type="Proteomes" id="UP000054422"/>
    </source>
</evidence>
<evidence type="ECO:0000259" key="4">
    <source>
        <dbReference type="PROSITE" id="PS51379"/>
    </source>
</evidence>
<gene>
    <name evidence="5" type="ORF">EP47_10850</name>
</gene>
<dbReference type="AlphaFoldDB" id="A0A0A2SUG1"/>
<dbReference type="PANTHER" id="PTHR40447">
    <property type="entry name" value="ANAEROBIC SULFITE REDUCTASE SUBUNIT A"/>
    <property type="match status" value="1"/>
</dbReference>
<evidence type="ECO:0000256" key="2">
    <source>
        <dbReference type="ARBA" id="ARBA00023004"/>
    </source>
</evidence>
<dbReference type="OrthoDB" id="9795302at2"/>
<name>A0A0A2SUG1_9GAMM</name>
<dbReference type="RefSeq" id="WP_035889092.1">
    <property type="nucleotide sequence ID" value="NZ_JNCF01000019.1"/>
</dbReference>
<evidence type="ECO:0000313" key="5">
    <source>
        <dbReference type="EMBL" id="KGP63351.1"/>
    </source>
</evidence>
<keyword evidence="2" id="KW-0408">Iron</keyword>
<dbReference type="SUPFAM" id="SSF46548">
    <property type="entry name" value="alpha-helical ferredoxin"/>
    <property type="match status" value="1"/>
</dbReference>
<proteinExistence type="predicted"/>
<organism evidence="5 6">
    <name type="scientific">Legionella norrlandica</name>
    <dbReference type="NCBI Taxonomy" id="1498499"/>
    <lineage>
        <taxon>Bacteria</taxon>
        <taxon>Pseudomonadati</taxon>
        <taxon>Pseudomonadota</taxon>
        <taxon>Gammaproteobacteria</taxon>
        <taxon>Legionellales</taxon>
        <taxon>Legionellaceae</taxon>
        <taxon>Legionella</taxon>
    </lineage>
</organism>
<sequence length="379" mass="42659">MSEKRSYFLPHETLQNLIDSLQNAGFSCVGPQVRDGAIVYDLLTKVEQLPWGIRDHQSPGEYRLERIPERKAFAFANGPQGIKPLLFKPQETVWRVERNEEGKLCFVPHQPDEPPIAIIGSRSCDLVAMSIQDKVFVESKNPDPRYKKRREQLFIVAVNCTYASENCFCVSAGTGPEVRSPFDILMTEIEGGFVVETGSERGKGIINQLHLESATKTQCVDAGNNAQQAASLQKKRIPLDNKRELRDLLFSNLNHLRWDEVANRCLSCGNCTLVCPTCFCHSEIEKPGLDGGASEHQREWDSCFTTGHTYLNGKIIRDDTRKQYRQWLTHKVGSWFDQFDTSGCVGCGRCITWCPVGIDITEELAAISGESNVRKIESE</sequence>
<dbReference type="Gene3D" id="1.10.1060.10">
    <property type="entry name" value="Alpha-helical ferredoxin"/>
    <property type="match status" value="1"/>
</dbReference>
<evidence type="ECO:0000256" key="1">
    <source>
        <dbReference type="ARBA" id="ARBA00022723"/>
    </source>
</evidence>
<dbReference type="Pfam" id="PF17179">
    <property type="entry name" value="Fer4_22"/>
    <property type="match status" value="1"/>
</dbReference>
<dbReference type="STRING" id="1498499.EP47_10850"/>
<dbReference type="InterPro" id="IPR017896">
    <property type="entry name" value="4Fe4S_Fe-S-bd"/>
</dbReference>
<reference evidence="5 6" key="1">
    <citation type="submission" date="2014-05" db="EMBL/GenBank/DDBJ databases">
        <authorList>
            <person name="Rizzardi K."/>
            <person name="Winiecka-Krusnell J."/>
            <person name="Ramliden M."/>
            <person name="Alm E."/>
            <person name="Andersson S."/>
            <person name="Byfors S."/>
        </authorList>
    </citation>
    <scope>NUCLEOTIDE SEQUENCE [LARGE SCALE GENOMIC DNA]</scope>
    <source>
        <strain evidence="5 6">LEGN</strain>
    </source>
</reference>
<dbReference type="GO" id="GO:0046872">
    <property type="term" value="F:metal ion binding"/>
    <property type="evidence" value="ECO:0007669"/>
    <property type="project" value="UniProtKB-KW"/>
</dbReference>
<dbReference type="PANTHER" id="PTHR40447:SF1">
    <property type="entry name" value="ANAEROBIC SULFITE REDUCTASE SUBUNIT A"/>
    <property type="match status" value="1"/>
</dbReference>
<keyword evidence="1" id="KW-0479">Metal-binding</keyword>
<feature type="domain" description="4Fe-4S ferredoxin-type" evidence="4">
    <location>
        <begin position="335"/>
        <end position="363"/>
    </location>
</feature>
<protein>
    <submittedName>
        <fullName evidence="5">Cytochrome C</fullName>
    </submittedName>
</protein>
<comment type="caution">
    <text evidence="5">The sequence shown here is derived from an EMBL/GenBank/DDBJ whole genome shotgun (WGS) entry which is preliminary data.</text>
</comment>